<dbReference type="PANTHER" id="PTHR13691:SF16">
    <property type="entry name" value="LARGE RIBOSOMAL SUBUNIT PROTEIN UL2"/>
    <property type="match status" value="1"/>
</dbReference>
<protein>
    <recommendedName>
        <fullName evidence="6">Large ribosomal subunit protein uL2</fullName>
    </recommendedName>
</protein>
<dbReference type="InterPro" id="IPR012340">
    <property type="entry name" value="NA-bd_OB-fold"/>
</dbReference>
<keyword evidence="2 6" id="KW-0699">rRNA-binding</keyword>
<dbReference type="InterPro" id="IPR023672">
    <property type="entry name" value="Ribosomal_uL2_arc_euk"/>
</dbReference>
<dbReference type="Gene3D" id="4.10.950.10">
    <property type="entry name" value="Ribosomal protein L2, domain 3"/>
    <property type="match status" value="1"/>
</dbReference>
<evidence type="ECO:0000259" key="8">
    <source>
        <dbReference type="SMART" id="SM01382"/>
    </source>
</evidence>
<dbReference type="EMBL" id="RXIF01000002">
    <property type="protein sequence ID" value="RZN65525.1"/>
    <property type="molecule type" value="Genomic_DNA"/>
</dbReference>
<dbReference type="GO" id="GO:0022625">
    <property type="term" value="C:cytosolic large ribosomal subunit"/>
    <property type="evidence" value="ECO:0007669"/>
    <property type="project" value="TreeGrafter"/>
</dbReference>
<proteinExistence type="inferred from homology"/>
<feature type="domain" description="Large ribosomal subunit protein uL2 C-terminal" evidence="8">
    <location>
        <begin position="87"/>
        <end position="220"/>
    </location>
</feature>
<dbReference type="Gene3D" id="2.30.30.30">
    <property type="match status" value="1"/>
</dbReference>
<dbReference type="FunFam" id="4.10.950.10:FF:000002">
    <property type="entry name" value="60S ribosomal protein L2"/>
    <property type="match status" value="1"/>
</dbReference>
<dbReference type="InterPro" id="IPR022666">
    <property type="entry name" value="Ribosomal_uL2_RNA-bd_dom"/>
</dbReference>
<evidence type="ECO:0000313" key="10">
    <source>
        <dbReference type="EMBL" id="RZN65525.1"/>
    </source>
</evidence>
<dbReference type="GO" id="GO:0002181">
    <property type="term" value="P:cytoplasmic translation"/>
    <property type="evidence" value="ECO:0007669"/>
    <property type="project" value="TreeGrafter"/>
</dbReference>
<reference evidence="10 11" key="1">
    <citation type="journal article" date="2019" name="Nat. Microbiol.">
        <title>Wide diversity of methane and short-chain alkane metabolisms in uncultured archaea.</title>
        <authorList>
            <person name="Borrel G."/>
            <person name="Adam P.S."/>
            <person name="McKay L.J."/>
            <person name="Chen L.X."/>
            <person name="Sierra-Garcia I.N."/>
            <person name="Sieber C.M."/>
            <person name="Letourneur Q."/>
            <person name="Ghozlane A."/>
            <person name="Andersen G.L."/>
            <person name="Li W.J."/>
            <person name="Hallam S.J."/>
            <person name="Muyzer G."/>
            <person name="de Oliveira V.M."/>
            <person name="Inskeep W.P."/>
            <person name="Banfield J.F."/>
            <person name="Gribaldo S."/>
        </authorList>
    </citation>
    <scope>NUCLEOTIDE SEQUENCE [LARGE SCALE GENOMIC DNA]</scope>
    <source>
        <strain evidence="10">NM1a</strain>
    </source>
</reference>
<dbReference type="Proteomes" id="UP000317158">
    <property type="component" value="Unassembled WGS sequence"/>
</dbReference>
<evidence type="ECO:0000256" key="1">
    <source>
        <dbReference type="ARBA" id="ARBA00005636"/>
    </source>
</evidence>
<dbReference type="Pfam" id="PF03947">
    <property type="entry name" value="Ribosomal_L2_C"/>
    <property type="match status" value="1"/>
</dbReference>
<keyword evidence="5 6" id="KW-0687">Ribonucleoprotein</keyword>
<evidence type="ECO:0000256" key="7">
    <source>
        <dbReference type="SAM" id="MobiDB-lite"/>
    </source>
</evidence>
<feature type="region of interest" description="Disordered" evidence="7">
    <location>
        <begin position="1"/>
        <end position="25"/>
    </location>
</feature>
<feature type="domain" description="Large ribosomal subunit protein uL2 RNA-binding" evidence="9">
    <location>
        <begin position="11"/>
        <end position="81"/>
    </location>
</feature>
<dbReference type="SUPFAM" id="SSF50249">
    <property type="entry name" value="Nucleic acid-binding proteins"/>
    <property type="match status" value="1"/>
</dbReference>
<dbReference type="SMART" id="SM01382">
    <property type="entry name" value="Ribosomal_L2_C"/>
    <property type="match status" value="1"/>
</dbReference>
<gene>
    <name evidence="6" type="primary">rpl2</name>
    <name evidence="10" type="ORF">EF806_01140</name>
</gene>
<dbReference type="NCBIfam" id="NF007180">
    <property type="entry name" value="PRK09612.1"/>
    <property type="match status" value="1"/>
</dbReference>
<dbReference type="InterPro" id="IPR002171">
    <property type="entry name" value="Ribosomal_uL2"/>
</dbReference>
<evidence type="ECO:0000256" key="2">
    <source>
        <dbReference type="ARBA" id="ARBA00022730"/>
    </source>
</evidence>
<dbReference type="InterPro" id="IPR014726">
    <property type="entry name" value="Ribosomal_uL2_dom3"/>
</dbReference>
<evidence type="ECO:0000256" key="5">
    <source>
        <dbReference type="ARBA" id="ARBA00023274"/>
    </source>
</evidence>
<comment type="subunit">
    <text evidence="6">Part of the 50S ribosomal subunit. Forms a bridge to the 30S subunit in the 70S ribosome.</text>
</comment>
<dbReference type="Pfam" id="PF00181">
    <property type="entry name" value="Ribosomal_L2_N"/>
    <property type="match status" value="1"/>
</dbReference>
<dbReference type="GO" id="GO:0003735">
    <property type="term" value="F:structural constituent of ribosome"/>
    <property type="evidence" value="ECO:0007669"/>
    <property type="project" value="InterPro"/>
</dbReference>
<dbReference type="InterPro" id="IPR022669">
    <property type="entry name" value="Ribosomal_uL2_C"/>
</dbReference>
<evidence type="ECO:0000256" key="3">
    <source>
        <dbReference type="ARBA" id="ARBA00022884"/>
    </source>
</evidence>
<dbReference type="FunFam" id="2.30.30.30:FF:000006">
    <property type="entry name" value="60S ribosomal protein L8"/>
    <property type="match status" value="1"/>
</dbReference>
<dbReference type="HAMAP" id="MF_01320_A">
    <property type="entry name" value="Ribosomal_uL2_A"/>
    <property type="match status" value="1"/>
</dbReference>
<evidence type="ECO:0000313" key="11">
    <source>
        <dbReference type="Proteomes" id="UP000317158"/>
    </source>
</evidence>
<dbReference type="GO" id="GO:0019843">
    <property type="term" value="F:rRNA binding"/>
    <property type="evidence" value="ECO:0007669"/>
    <property type="project" value="UniProtKB-UniRule"/>
</dbReference>
<dbReference type="PIRSF" id="PIRSF002158">
    <property type="entry name" value="Ribosomal_L2"/>
    <property type="match status" value="1"/>
</dbReference>
<feature type="compositionally biased region" description="Polar residues" evidence="7">
    <location>
        <begin position="1"/>
        <end position="17"/>
    </location>
</feature>
<keyword evidence="4 6" id="KW-0689">Ribosomal protein</keyword>
<dbReference type="InterPro" id="IPR008991">
    <property type="entry name" value="Translation_prot_SH3-like_sf"/>
</dbReference>
<keyword evidence="3 6" id="KW-0694">RNA-binding</keyword>
<name>A0A520KTX0_METT2</name>
<evidence type="ECO:0000259" key="9">
    <source>
        <dbReference type="SMART" id="SM01383"/>
    </source>
</evidence>
<dbReference type="SUPFAM" id="SSF50104">
    <property type="entry name" value="Translation proteins SH3-like domain"/>
    <property type="match status" value="1"/>
</dbReference>
<dbReference type="Gene3D" id="2.40.50.140">
    <property type="entry name" value="Nucleic acid-binding proteins"/>
    <property type="match status" value="1"/>
</dbReference>
<dbReference type="SMART" id="SM01383">
    <property type="entry name" value="Ribosomal_L2"/>
    <property type="match status" value="1"/>
</dbReference>
<sequence length="236" mass="25325">MGKRIISQNRGKGTSTYRAPPKRRKEPLIHPKAEETLCGEITELVHDPARHSVFARVAINNKIVKPILAVEGNYVGQKIFFGENVEPTIGNTLPLSKIPDGSLVCNIESKPGDGGKFVRATGTYATVISHEGDKTYLELPSGVGKIINSKCRATIGIVAGGGRKEKPFVKAGKRYHSLKSKAAKYPRTSAVKMNSVDHPFGGGGHKHIGRAKTVSRNTPPGRKVGSISAKKTGKRG</sequence>
<dbReference type="InterPro" id="IPR014722">
    <property type="entry name" value="Rib_uL2_dom2"/>
</dbReference>
<comment type="similarity">
    <text evidence="1 6">Belongs to the universal ribosomal protein uL2 family.</text>
</comment>
<feature type="region of interest" description="Disordered" evidence="7">
    <location>
        <begin position="195"/>
        <end position="236"/>
    </location>
</feature>
<comment type="caution">
    <text evidence="10">The sequence shown here is derived from an EMBL/GenBank/DDBJ whole genome shotgun (WGS) entry which is preliminary data.</text>
</comment>
<evidence type="ECO:0000256" key="4">
    <source>
        <dbReference type="ARBA" id="ARBA00022980"/>
    </source>
</evidence>
<comment type="function">
    <text evidence="6">One of the primary rRNA binding proteins. Required for association of the 30S and 50S subunits to form the 70S ribosome, for tRNA binding and peptide bond formation. It has been suggested to have peptidyltransferase activity; this is somewhat controversial. Makes several contacts with the 16S rRNA in the 70S ribosome.</text>
</comment>
<organism evidence="10 11">
    <name type="scientific">Methanoliparum thermophilum</name>
    <dbReference type="NCBI Taxonomy" id="2491083"/>
    <lineage>
        <taxon>Archaea</taxon>
        <taxon>Methanobacteriati</taxon>
        <taxon>Methanobacteriota</taxon>
        <taxon>Candidatus Methanoliparia</taxon>
        <taxon>Candidatus Methanoliparales</taxon>
        <taxon>Candidatus Methanoliparaceae</taxon>
        <taxon>Candidatus Methanoliparum</taxon>
    </lineage>
</organism>
<dbReference type="PANTHER" id="PTHR13691">
    <property type="entry name" value="RIBOSOMAL PROTEIN L2"/>
    <property type="match status" value="1"/>
</dbReference>
<dbReference type="AlphaFoldDB" id="A0A520KTX0"/>
<accession>A0A520KTX0</accession>
<evidence type="ECO:0000256" key="6">
    <source>
        <dbReference type="HAMAP-Rule" id="MF_01320"/>
    </source>
</evidence>